<dbReference type="Bgee" id="ENSAMXG00000038697">
    <property type="expression patterns" value="Expressed in testis and 14 other cell types or tissues"/>
</dbReference>
<dbReference type="STRING" id="7994.ENSAMXP00000028266"/>
<proteinExistence type="predicted"/>
<evidence type="ECO:0000313" key="5">
    <source>
        <dbReference type="Proteomes" id="UP000018467"/>
    </source>
</evidence>
<dbReference type="SUPFAM" id="SSF50978">
    <property type="entry name" value="WD40 repeat-like"/>
    <property type="match status" value="1"/>
</dbReference>
<keyword evidence="5" id="KW-1185">Reference proteome</keyword>
<dbReference type="GeneTree" id="ENSGT00940000169428"/>
<reference evidence="4" key="3">
    <citation type="submission" date="2025-08" db="UniProtKB">
        <authorList>
            <consortium name="Ensembl"/>
        </authorList>
    </citation>
    <scope>IDENTIFICATION</scope>
</reference>
<evidence type="ECO:0000256" key="1">
    <source>
        <dbReference type="ARBA" id="ARBA00022574"/>
    </source>
</evidence>
<dbReference type="Ensembl" id="ENSAMXT00000051556.1">
    <property type="protein sequence ID" value="ENSAMXP00000028266.1"/>
    <property type="gene ID" value="ENSAMXG00000038697.1"/>
</dbReference>
<keyword evidence="1 3" id="KW-0853">WD repeat</keyword>
<evidence type="ECO:0000313" key="4">
    <source>
        <dbReference type="Ensembl" id="ENSAMXP00000028266.1"/>
    </source>
</evidence>
<dbReference type="InterPro" id="IPR019775">
    <property type="entry name" value="WD40_repeat_CS"/>
</dbReference>
<dbReference type="InterPro" id="IPR001680">
    <property type="entry name" value="WD40_rpt"/>
</dbReference>
<evidence type="ECO:0000256" key="3">
    <source>
        <dbReference type="PROSITE-ProRule" id="PRU00221"/>
    </source>
</evidence>
<dbReference type="PROSITE" id="PS00678">
    <property type="entry name" value="WD_REPEATS_1"/>
    <property type="match status" value="1"/>
</dbReference>
<dbReference type="PROSITE" id="PS50294">
    <property type="entry name" value="WD_REPEATS_REGION"/>
    <property type="match status" value="1"/>
</dbReference>
<feature type="repeat" description="WD" evidence="3">
    <location>
        <begin position="13"/>
        <end position="54"/>
    </location>
</feature>
<dbReference type="InterPro" id="IPR036322">
    <property type="entry name" value="WD40_repeat_dom_sf"/>
</dbReference>
<sequence>MTGDLRKSSTIRLEAHQGRVISCGWCSKKGLLATSGNDGTVRVWNVTKNQYTLQQTCVFNRSDGSPEESGGGLGSPGEPGLAPVAWSMSGRFLAAAMEKVINIWQVNGGKGLLDLQPHWVSALSWPENEPGCLWAGEPREVLLVGRMDGTLGLIEVLDASNMQRTELQHCYRKDGTETPNQHNTVLSEWTGDRVDGTSRPLSLLPIVCQHRCMVGNGVQV</sequence>
<dbReference type="PROSITE" id="PS50082">
    <property type="entry name" value="WD_REPEATS_2"/>
    <property type="match status" value="1"/>
</dbReference>
<name>A0A3B1IF13_ASTMX</name>
<protein>
    <submittedName>
        <fullName evidence="4">Uncharacterized protein</fullName>
    </submittedName>
</protein>
<evidence type="ECO:0000256" key="2">
    <source>
        <dbReference type="ARBA" id="ARBA00022737"/>
    </source>
</evidence>
<dbReference type="Gene3D" id="2.130.10.10">
    <property type="entry name" value="YVTN repeat-like/Quinoprotein amine dehydrogenase"/>
    <property type="match status" value="1"/>
</dbReference>
<organism evidence="4 5">
    <name type="scientific">Astyanax mexicanus</name>
    <name type="common">Blind cave fish</name>
    <name type="synonym">Astyanax fasciatus mexicanus</name>
    <dbReference type="NCBI Taxonomy" id="7994"/>
    <lineage>
        <taxon>Eukaryota</taxon>
        <taxon>Metazoa</taxon>
        <taxon>Chordata</taxon>
        <taxon>Craniata</taxon>
        <taxon>Vertebrata</taxon>
        <taxon>Euteleostomi</taxon>
        <taxon>Actinopterygii</taxon>
        <taxon>Neopterygii</taxon>
        <taxon>Teleostei</taxon>
        <taxon>Ostariophysi</taxon>
        <taxon>Characiformes</taxon>
        <taxon>Characoidei</taxon>
        <taxon>Acestrorhamphidae</taxon>
        <taxon>Acestrorhamphinae</taxon>
        <taxon>Astyanax</taxon>
    </lineage>
</organism>
<keyword evidence="2" id="KW-0677">Repeat</keyword>
<reference evidence="5" key="2">
    <citation type="journal article" date="2014" name="Nat. Commun.">
        <title>The cavefish genome reveals candidate genes for eye loss.</title>
        <authorList>
            <person name="McGaugh S.E."/>
            <person name="Gross J.B."/>
            <person name="Aken B."/>
            <person name="Blin M."/>
            <person name="Borowsky R."/>
            <person name="Chalopin D."/>
            <person name="Hinaux H."/>
            <person name="Jeffery W.R."/>
            <person name="Keene A."/>
            <person name="Ma L."/>
            <person name="Minx P."/>
            <person name="Murphy D."/>
            <person name="O'Quin K.E."/>
            <person name="Retaux S."/>
            <person name="Rohner N."/>
            <person name="Searle S.M."/>
            <person name="Stahl B.A."/>
            <person name="Tabin C."/>
            <person name="Volff J.N."/>
            <person name="Yoshizawa M."/>
            <person name="Warren W.C."/>
        </authorList>
    </citation>
    <scope>NUCLEOTIDE SEQUENCE [LARGE SCALE GENOMIC DNA]</scope>
    <source>
        <strain evidence="5">female</strain>
    </source>
</reference>
<dbReference type="AlphaFoldDB" id="A0A3B1IF13"/>
<dbReference type="InterPro" id="IPR015943">
    <property type="entry name" value="WD40/YVTN_repeat-like_dom_sf"/>
</dbReference>
<accession>A0A3B1IF13</accession>
<dbReference type="Proteomes" id="UP000018467">
    <property type="component" value="Unassembled WGS sequence"/>
</dbReference>
<reference evidence="4" key="4">
    <citation type="submission" date="2025-09" db="UniProtKB">
        <authorList>
            <consortium name="Ensembl"/>
        </authorList>
    </citation>
    <scope>IDENTIFICATION</scope>
</reference>
<dbReference type="SMART" id="SM00320">
    <property type="entry name" value="WD40"/>
    <property type="match status" value="1"/>
</dbReference>
<dbReference type="InParanoid" id="A0A3B1IF13"/>
<reference evidence="5" key="1">
    <citation type="submission" date="2013-03" db="EMBL/GenBank/DDBJ databases">
        <authorList>
            <person name="Jeffery W."/>
            <person name="Warren W."/>
            <person name="Wilson R.K."/>
        </authorList>
    </citation>
    <scope>NUCLEOTIDE SEQUENCE</scope>
    <source>
        <strain evidence="5">female</strain>
    </source>
</reference>
<dbReference type="Pfam" id="PF00400">
    <property type="entry name" value="WD40"/>
    <property type="match status" value="1"/>
</dbReference>